<name>F5YMR7_TREPZ</name>
<dbReference type="STRING" id="545694.TREPR_3037"/>
<feature type="domain" description="ABC transmembrane type-1" evidence="9">
    <location>
        <begin position="341"/>
        <end position="530"/>
    </location>
</feature>
<keyword evidence="7 8" id="KW-0472">Membrane</keyword>
<evidence type="ECO:0000313" key="11">
    <source>
        <dbReference type="Proteomes" id="UP000009223"/>
    </source>
</evidence>
<feature type="transmembrane region" description="Helical" evidence="8">
    <location>
        <begin position="290"/>
        <end position="311"/>
    </location>
</feature>
<evidence type="ECO:0000256" key="7">
    <source>
        <dbReference type="ARBA" id="ARBA00023136"/>
    </source>
</evidence>
<dbReference type="InterPro" id="IPR035906">
    <property type="entry name" value="MetI-like_sf"/>
</dbReference>
<dbReference type="Proteomes" id="UP000009223">
    <property type="component" value="Chromosome"/>
</dbReference>
<feature type="transmembrane region" description="Helical" evidence="8">
    <location>
        <begin position="239"/>
        <end position="257"/>
    </location>
</feature>
<evidence type="ECO:0000259" key="9">
    <source>
        <dbReference type="PROSITE" id="PS50928"/>
    </source>
</evidence>
<dbReference type="AlphaFoldDB" id="F5YMR7"/>
<dbReference type="InterPro" id="IPR000515">
    <property type="entry name" value="MetI-like"/>
</dbReference>
<keyword evidence="4" id="KW-0997">Cell inner membrane</keyword>
<feature type="transmembrane region" description="Helical" evidence="8">
    <location>
        <begin position="404"/>
        <end position="420"/>
    </location>
</feature>
<reference evidence="11" key="1">
    <citation type="submission" date="2009-12" db="EMBL/GenBank/DDBJ databases">
        <title>Complete sequence of Treponema primitia strain ZAS-2.</title>
        <authorList>
            <person name="Tetu S.G."/>
            <person name="Matson E."/>
            <person name="Ren Q."/>
            <person name="Seshadri R."/>
            <person name="Elbourne L."/>
            <person name="Hassan K.A."/>
            <person name="Durkin A."/>
            <person name="Radune D."/>
            <person name="Mohamoud Y."/>
            <person name="Shay R."/>
            <person name="Jin S."/>
            <person name="Zhang X."/>
            <person name="Lucey K."/>
            <person name="Ballor N.R."/>
            <person name="Ottesen E."/>
            <person name="Rosenthal R."/>
            <person name="Allen A."/>
            <person name="Leadbetter J.R."/>
            <person name="Paulsen I.T."/>
        </authorList>
    </citation>
    <scope>NUCLEOTIDE SEQUENCE [LARGE SCALE GENOMIC DNA]</scope>
    <source>
        <strain evidence="11">ATCC BAA-887 / DSM 12427 / ZAS-2</strain>
    </source>
</reference>
<dbReference type="PANTHER" id="PTHR43357">
    <property type="entry name" value="INNER MEMBRANE ABC TRANSPORTER PERMEASE PROTEIN YDCV"/>
    <property type="match status" value="1"/>
</dbReference>
<evidence type="ECO:0000256" key="2">
    <source>
        <dbReference type="ARBA" id="ARBA00022448"/>
    </source>
</evidence>
<feature type="transmembrane region" description="Helical" evidence="8">
    <location>
        <begin position="379"/>
        <end position="398"/>
    </location>
</feature>
<feature type="domain" description="ABC transmembrane type-1" evidence="9">
    <location>
        <begin position="53"/>
        <end position="258"/>
    </location>
</feature>
<comment type="subcellular location">
    <subcellularLocation>
        <location evidence="1">Cell inner membrane</location>
        <topology evidence="1">Multi-pass membrane protein</topology>
    </subcellularLocation>
    <subcellularLocation>
        <location evidence="8">Cell membrane</location>
        <topology evidence="8">Multi-pass membrane protein</topology>
    </subcellularLocation>
</comment>
<dbReference type="GO" id="GO:0005886">
    <property type="term" value="C:plasma membrane"/>
    <property type="evidence" value="ECO:0007669"/>
    <property type="project" value="UniProtKB-SubCell"/>
</dbReference>
<evidence type="ECO:0000256" key="6">
    <source>
        <dbReference type="ARBA" id="ARBA00022989"/>
    </source>
</evidence>
<feature type="transmembrane region" description="Helical" evidence="8">
    <location>
        <begin position="89"/>
        <end position="113"/>
    </location>
</feature>
<dbReference type="Gene3D" id="1.10.3720.10">
    <property type="entry name" value="MetI-like"/>
    <property type="match status" value="2"/>
</dbReference>
<organism evidence="10 11">
    <name type="scientific">Treponema primitia (strain ATCC BAA-887 / DSM 12427 / ZAS-2)</name>
    <dbReference type="NCBI Taxonomy" id="545694"/>
    <lineage>
        <taxon>Bacteria</taxon>
        <taxon>Pseudomonadati</taxon>
        <taxon>Spirochaetota</taxon>
        <taxon>Spirochaetia</taxon>
        <taxon>Spirochaetales</taxon>
        <taxon>Treponemataceae</taxon>
        <taxon>Treponema</taxon>
    </lineage>
</organism>
<sequence>MIVSAGALIFFVLFLLYPLFGILKQSALDNESGELTLANFALFFSRKYYYNSLLNSLKVTSCVTLLATVLGTTLAFVMKTVKIRGRSFLDLVITLSMISPPFIGAYSWILLLGRNGALTRFLNDILGLHYQGIYGFGGILLVASLFMMPVIYLYVSGALSSMDTSLFEAAEGFGCTGFRRFTLVVIPLITPTIIAAALLAFMRSLADFGTPMLIGEGYRTMPVLIFNQYMAETGSDKNFAAAMSLILMLTTLAVFLAQKYVTDHNSYSMNAYQPIEPVKAGMLRSILAHLYCYTLIGLATIPQALIIYTAFKKTSPSGSMFVDGFSLDSFNRVFSRLGDSIRNTLVFSSAAVLIIIILGLLVSYVVVRRPSRLNTALDAFSMIPFIIPGSVLGIAISVSFRKPFVLAGTAGALILVYVIRRLPYMIRSISALLRSISMSTEEAGISLGASPLRVFTRITVPILGPGILSGSIMTWMQTTSELSASIMLYVAGTRTITVAIYTEVIRGMYGNAAALSVIFMGISVICLLVIFKITGRRELKL</sequence>
<dbReference type="HOGENOM" id="CLU_021838_1_0_12"/>
<feature type="transmembrane region" description="Helical" evidence="8">
    <location>
        <begin position="482"/>
        <end position="502"/>
    </location>
</feature>
<dbReference type="CDD" id="cd06261">
    <property type="entry name" value="TM_PBP2"/>
    <property type="match status" value="2"/>
</dbReference>
<keyword evidence="11" id="KW-1185">Reference proteome</keyword>
<dbReference type="SUPFAM" id="SSF161098">
    <property type="entry name" value="MetI-like"/>
    <property type="match status" value="2"/>
</dbReference>
<evidence type="ECO:0000256" key="1">
    <source>
        <dbReference type="ARBA" id="ARBA00004429"/>
    </source>
</evidence>
<accession>F5YMR7</accession>
<dbReference type="Pfam" id="PF00528">
    <property type="entry name" value="BPD_transp_1"/>
    <property type="match status" value="2"/>
</dbReference>
<dbReference type="KEGG" id="tpi:TREPR_3037"/>
<feature type="transmembrane region" description="Helical" evidence="8">
    <location>
        <begin position="133"/>
        <end position="155"/>
    </location>
</feature>
<feature type="transmembrane region" description="Helical" evidence="8">
    <location>
        <begin position="508"/>
        <end position="531"/>
    </location>
</feature>
<evidence type="ECO:0000313" key="10">
    <source>
        <dbReference type="EMBL" id="AEF86866.1"/>
    </source>
</evidence>
<reference evidence="10 11" key="2">
    <citation type="journal article" date="2011" name="ISME J.">
        <title>RNA-seq reveals cooperative metabolic interactions between two termite-gut spirochete species in co-culture.</title>
        <authorList>
            <person name="Rosenthal A.Z."/>
            <person name="Matson E.G."/>
            <person name="Eldar A."/>
            <person name="Leadbetter J.R."/>
        </authorList>
    </citation>
    <scope>NUCLEOTIDE SEQUENCE [LARGE SCALE GENOMIC DNA]</scope>
    <source>
        <strain evidence="11">ATCC BAA-887 / DSM 12427 / ZAS-2</strain>
    </source>
</reference>
<keyword evidence="3" id="KW-1003">Cell membrane</keyword>
<feature type="transmembrane region" description="Helical" evidence="8">
    <location>
        <begin position="57"/>
        <end position="77"/>
    </location>
</feature>
<dbReference type="PANTHER" id="PTHR43357:SF3">
    <property type="entry name" value="FE(3+)-TRANSPORT SYSTEM PERMEASE PROTEIN FBPB 2"/>
    <property type="match status" value="1"/>
</dbReference>
<dbReference type="eggNOG" id="COG1178">
    <property type="taxonomic scope" value="Bacteria"/>
</dbReference>
<evidence type="ECO:0000256" key="4">
    <source>
        <dbReference type="ARBA" id="ARBA00022519"/>
    </source>
</evidence>
<evidence type="ECO:0000256" key="3">
    <source>
        <dbReference type="ARBA" id="ARBA00022475"/>
    </source>
</evidence>
<keyword evidence="2 8" id="KW-0813">Transport</keyword>
<feature type="transmembrane region" description="Helical" evidence="8">
    <location>
        <begin position="181"/>
        <end position="202"/>
    </location>
</feature>
<dbReference type="EMBL" id="CP001843">
    <property type="protein sequence ID" value="AEF86866.1"/>
    <property type="molecule type" value="Genomic_DNA"/>
</dbReference>
<evidence type="ECO:0000256" key="5">
    <source>
        <dbReference type="ARBA" id="ARBA00022692"/>
    </source>
</evidence>
<evidence type="ECO:0000256" key="8">
    <source>
        <dbReference type="RuleBase" id="RU363032"/>
    </source>
</evidence>
<gene>
    <name evidence="10" type="ordered locus">TREPR_3037</name>
</gene>
<keyword evidence="5 8" id="KW-0812">Transmembrane</keyword>
<comment type="similarity">
    <text evidence="8">Belongs to the binding-protein-dependent transport system permease family.</text>
</comment>
<protein>
    <submittedName>
        <fullName evidence="10">Fe3+ ABC transporter permease</fullName>
    </submittedName>
</protein>
<feature type="transmembrane region" description="Helical" evidence="8">
    <location>
        <begin position="345"/>
        <end position="367"/>
    </location>
</feature>
<dbReference type="PROSITE" id="PS50928">
    <property type="entry name" value="ABC_TM1"/>
    <property type="match status" value="2"/>
</dbReference>
<proteinExistence type="inferred from homology"/>
<keyword evidence="6 8" id="KW-1133">Transmembrane helix</keyword>
<dbReference type="GO" id="GO:0055085">
    <property type="term" value="P:transmembrane transport"/>
    <property type="evidence" value="ECO:0007669"/>
    <property type="project" value="InterPro"/>
</dbReference>